<sequence length="244" mass="26869">MDVTEELLSLAITTSGCFPELMDTVANGCDTDVLLLLLKARPETVVTDELLPLLASKANHRDLTYILKGRPVIGVTRELLCAAACNRDVRILKELLQRSPEVHITHELVCLVARSPTAGATGLKYLLDALAAIQITSELLGPIARNSELWSQHEGTIELLCVLARVVDPDVGFSQEFLERAVDAELNYALLDDIVTKATPGFLINSIRSDTPWMRDYMQNLANRKLNQIKALMAAKHSGLSLRQ</sequence>
<dbReference type="AlphaFoldDB" id="A0A6A5YGT3"/>
<evidence type="ECO:0000313" key="1">
    <source>
        <dbReference type="EMBL" id="KAF2106160.1"/>
    </source>
</evidence>
<reference evidence="1" key="1">
    <citation type="journal article" date="2020" name="Stud. Mycol.">
        <title>101 Dothideomycetes genomes: a test case for predicting lifestyles and emergence of pathogens.</title>
        <authorList>
            <person name="Haridas S."/>
            <person name="Albert R."/>
            <person name="Binder M."/>
            <person name="Bloem J."/>
            <person name="Labutti K."/>
            <person name="Salamov A."/>
            <person name="Andreopoulos B."/>
            <person name="Baker S."/>
            <person name="Barry K."/>
            <person name="Bills G."/>
            <person name="Bluhm B."/>
            <person name="Cannon C."/>
            <person name="Castanera R."/>
            <person name="Culley D."/>
            <person name="Daum C."/>
            <person name="Ezra D."/>
            <person name="Gonzalez J."/>
            <person name="Henrissat B."/>
            <person name="Kuo A."/>
            <person name="Liang C."/>
            <person name="Lipzen A."/>
            <person name="Lutzoni F."/>
            <person name="Magnuson J."/>
            <person name="Mondo S."/>
            <person name="Nolan M."/>
            <person name="Ohm R."/>
            <person name="Pangilinan J."/>
            <person name="Park H.-J."/>
            <person name="Ramirez L."/>
            <person name="Alfaro M."/>
            <person name="Sun H."/>
            <person name="Tritt A."/>
            <person name="Yoshinaga Y."/>
            <person name="Zwiers L.-H."/>
            <person name="Turgeon B."/>
            <person name="Goodwin S."/>
            <person name="Spatafora J."/>
            <person name="Crous P."/>
            <person name="Grigoriev I."/>
        </authorList>
    </citation>
    <scope>NUCLEOTIDE SEQUENCE</scope>
    <source>
        <strain evidence="1">CBS 627.86</strain>
    </source>
</reference>
<proteinExistence type="predicted"/>
<dbReference type="Proteomes" id="UP000799770">
    <property type="component" value="Unassembled WGS sequence"/>
</dbReference>
<name>A0A6A5YGT3_9PLEO</name>
<organism evidence="1 2">
    <name type="scientific">Lophiotrema nucula</name>
    <dbReference type="NCBI Taxonomy" id="690887"/>
    <lineage>
        <taxon>Eukaryota</taxon>
        <taxon>Fungi</taxon>
        <taxon>Dikarya</taxon>
        <taxon>Ascomycota</taxon>
        <taxon>Pezizomycotina</taxon>
        <taxon>Dothideomycetes</taxon>
        <taxon>Pleosporomycetidae</taxon>
        <taxon>Pleosporales</taxon>
        <taxon>Lophiotremataceae</taxon>
        <taxon>Lophiotrema</taxon>
    </lineage>
</organism>
<keyword evidence="2" id="KW-1185">Reference proteome</keyword>
<gene>
    <name evidence="1" type="ORF">BDV96DRAFT_607680</name>
</gene>
<accession>A0A6A5YGT3</accession>
<evidence type="ECO:0000313" key="2">
    <source>
        <dbReference type="Proteomes" id="UP000799770"/>
    </source>
</evidence>
<dbReference type="EMBL" id="ML977366">
    <property type="protein sequence ID" value="KAF2106160.1"/>
    <property type="molecule type" value="Genomic_DNA"/>
</dbReference>
<protein>
    <recommendedName>
        <fullName evidence="3">Ankyrin repeat-containing domain protein</fullName>
    </recommendedName>
</protein>
<evidence type="ECO:0008006" key="3">
    <source>
        <dbReference type="Google" id="ProtNLM"/>
    </source>
</evidence>